<dbReference type="AlphaFoldDB" id="A0A1I4FUE9"/>
<dbReference type="Gene3D" id="3.30.70.250">
    <property type="entry name" value="Malonyl-CoA ACP transacylase, ACP-binding"/>
    <property type="match status" value="1"/>
</dbReference>
<evidence type="ECO:0000256" key="3">
    <source>
        <dbReference type="ARBA" id="ARBA00022679"/>
    </source>
</evidence>
<dbReference type="InterPro" id="IPR001227">
    <property type="entry name" value="Ac_transferase_dom_sf"/>
</dbReference>
<dbReference type="GO" id="GO:0004314">
    <property type="term" value="F:[acyl-carrier-protein] S-malonyltransferase activity"/>
    <property type="evidence" value="ECO:0007669"/>
    <property type="project" value="UniProtKB-EC"/>
</dbReference>
<evidence type="ECO:0000256" key="1">
    <source>
        <dbReference type="ARBA" id="ARBA00013258"/>
    </source>
</evidence>
<dbReference type="OrthoDB" id="9808564at2"/>
<keyword evidence="4 6" id="KW-0012">Acyltransferase</keyword>
<accession>A0A1I4FUE9</accession>
<keyword evidence="10" id="KW-1185">Reference proteome</keyword>
<evidence type="ECO:0000313" key="10">
    <source>
        <dbReference type="Proteomes" id="UP000199533"/>
    </source>
</evidence>
<feature type="domain" description="Malonyl-CoA:ACP transacylase (MAT)" evidence="8">
    <location>
        <begin position="6"/>
        <end position="303"/>
    </location>
</feature>
<feature type="active site" evidence="7">
    <location>
        <position position="202"/>
    </location>
</feature>
<comment type="similarity">
    <text evidence="6">Belongs to the fabD family.</text>
</comment>
<gene>
    <name evidence="9" type="ORF">SAMN05216302_10437</name>
</gene>
<evidence type="ECO:0000256" key="4">
    <source>
        <dbReference type="ARBA" id="ARBA00023315"/>
    </source>
</evidence>
<evidence type="ECO:0000256" key="6">
    <source>
        <dbReference type="PIRNR" id="PIRNR000446"/>
    </source>
</evidence>
<protein>
    <recommendedName>
        <fullName evidence="2 6">Malonyl CoA-acyl carrier protein transacylase</fullName>
        <ecNumber evidence="1 6">2.3.1.39</ecNumber>
    </recommendedName>
</protein>
<evidence type="ECO:0000256" key="7">
    <source>
        <dbReference type="PIRSR" id="PIRSR000446-1"/>
    </source>
</evidence>
<dbReference type="FunFam" id="3.30.70.250:FF:000001">
    <property type="entry name" value="Malonyl CoA-acyl carrier protein transacylase"/>
    <property type="match status" value="1"/>
</dbReference>
<dbReference type="Pfam" id="PF00698">
    <property type="entry name" value="Acyl_transf_1"/>
    <property type="match status" value="1"/>
</dbReference>
<dbReference type="SMART" id="SM00827">
    <property type="entry name" value="PKS_AT"/>
    <property type="match status" value="1"/>
</dbReference>
<dbReference type="InterPro" id="IPR014043">
    <property type="entry name" value="Acyl_transferase_dom"/>
</dbReference>
<dbReference type="Gene3D" id="3.40.366.10">
    <property type="entry name" value="Malonyl-Coenzyme A Acyl Carrier Protein, domain 2"/>
    <property type="match status" value="1"/>
</dbReference>
<dbReference type="SUPFAM" id="SSF55048">
    <property type="entry name" value="Probable ACP-binding domain of malonyl-CoA ACP transacylase"/>
    <property type="match status" value="1"/>
</dbReference>
<dbReference type="PANTHER" id="PTHR42681:SF1">
    <property type="entry name" value="MALONYL-COA-ACYL CARRIER PROTEIN TRANSACYLASE, MITOCHONDRIAL"/>
    <property type="match status" value="1"/>
</dbReference>
<evidence type="ECO:0000256" key="2">
    <source>
        <dbReference type="ARBA" id="ARBA00018953"/>
    </source>
</evidence>
<feature type="active site" evidence="7">
    <location>
        <position position="90"/>
    </location>
</feature>
<dbReference type="Proteomes" id="UP000199533">
    <property type="component" value="Unassembled WGS sequence"/>
</dbReference>
<dbReference type="GO" id="GO:0005829">
    <property type="term" value="C:cytosol"/>
    <property type="evidence" value="ECO:0007669"/>
    <property type="project" value="TreeGrafter"/>
</dbReference>
<dbReference type="InterPro" id="IPR004410">
    <property type="entry name" value="Malonyl_CoA-ACP_transAc_FabD"/>
</dbReference>
<name>A0A1I4FUE9_9PROT</name>
<proteinExistence type="inferred from homology"/>
<dbReference type="RefSeq" id="WP_090702726.1">
    <property type="nucleotide sequence ID" value="NZ_FOSP01000043.1"/>
</dbReference>
<organism evidence="9 10">
    <name type="scientific">Nitrosomonas aestuarii</name>
    <dbReference type="NCBI Taxonomy" id="52441"/>
    <lineage>
        <taxon>Bacteria</taxon>
        <taxon>Pseudomonadati</taxon>
        <taxon>Pseudomonadota</taxon>
        <taxon>Betaproteobacteria</taxon>
        <taxon>Nitrosomonadales</taxon>
        <taxon>Nitrosomonadaceae</taxon>
        <taxon>Nitrosomonas</taxon>
    </lineage>
</organism>
<comment type="catalytic activity">
    <reaction evidence="5 6">
        <text>holo-[ACP] + malonyl-CoA = malonyl-[ACP] + CoA</text>
        <dbReference type="Rhea" id="RHEA:41792"/>
        <dbReference type="Rhea" id="RHEA-COMP:9623"/>
        <dbReference type="Rhea" id="RHEA-COMP:9685"/>
        <dbReference type="ChEBI" id="CHEBI:57287"/>
        <dbReference type="ChEBI" id="CHEBI:57384"/>
        <dbReference type="ChEBI" id="CHEBI:64479"/>
        <dbReference type="ChEBI" id="CHEBI:78449"/>
        <dbReference type="EC" id="2.3.1.39"/>
    </reaction>
</comment>
<reference evidence="10" key="1">
    <citation type="submission" date="2016-10" db="EMBL/GenBank/DDBJ databases">
        <authorList>
            <person name="Varghese N."/>
            <person name="Submissions S."/>
        </authorList>
    </citation>
    <scope>NUCLEOTIDE SEQUENCE [LARGE SCALE GENOMIC DNA]</scope>
    <source>
        <strain evidence="10">Nm69</strain>
    </source>
</reference>
<keyword evidence="3 6" id="KW-0808">Transferase</keyword>
<sequence>MKFAFVFPGQGSQSIGMMAGYDDLPVVRETFAEASDILGQNFWSMVSDGPADDLNLTINTQPLMLIGGVAVYRAWKNLGGNMPARLAGHSLGEYTALVASGALSFADALKLVRFRAQIMQQAVPEGTGGMAAILGLDDAVITTICQEVDALNDQESLEPANFNSPGQVVIAGHRNAVLKGIELAKERGAKRAVILPMSIPSHCRLMKPAAEKMRQQFAQTILQMPEIPVVHNVDAQVHDDIDSIKEILARQLFSPVYWVDTIRAFAADDITHIAECGPGNILTGLNKRIDRNLQYLSFTGSDAIRKALAILK</sequence>
<evidence type="ECO:0000256" key="5">
    <source>
        <dbReference type="ARBA" id="ARBA00048462"/>
    </source>
</evidence>
<dbReference type="STRING" id="52441.SAMN05216302_10437"/>
<dbReference type="PANTHER" id="PTHR42681">
    <property type="entry name" value="MALONYL-COA-ACYL CARRIER PROTEIN TRANSACYLASE, MITOCHONDRIAL"/>
    <property type="match status" value="1"/>
</dbReference>
<dbReference type="EC" id="2.3.1.39" evidence="1 6"/>
<dbReference type="InterPro" id="IPR016036">
    <property type="entry name" value="Malonyl_transacylase_ACP-bd"/>
</dbReference>
<dbReference type="InterPro" id="IPR050858">
    <property type="entry name" value="Mal-CoA-ACP_Trans/PKS_FabD"/>
</dbReference>
<dbReference type="PIRSF" id="PIRSF000446">
    <property type="entry name" value="Mct"/>
    <property type="match status" value="1"/>
</dbReference>
<dbReference type="GO" id="GO:0006633">
    <property type="term" value="P:fatty acid biosynthetic process"/>
    <property type="evidence" value="ECO:0007669"/>
    <property type="project" value="TreeGrafter"/>
</dbReference>
<evidence type="ECO:0000313" key="9">
    <source>
        <dbReference type="EMBL" id="SFL21464.1"/>
    </source>
</evidence>
<dbReference type="NCBIfam" id="TIGR00128">
    <property type="entry name" value="fabD"/>
    <property type="match status" value="1"/>
</dbReference>
<evidence type="ECO:0000259" key="8">
    <source>
        <dbReference type="SMART" id="SM00827"/>
    </source>
</evidence>
<dbReference type="SUPFAM" id="SSF52151">
    <property type="entry name" value="FabD/lysophospholipase-like"/>
    <property type="match status" value="1"/>
</dbReference>
<dbReference type="InterPro" id="IPR024925">
    <property type="entry name" value="Malonyl_CoA-ACP_transAc"/>
</dbReference>
<dbReference type="InterPro" id="IPR016035">
    <property type="entry name" value="Acyl_Trfase/lysoPLipase"/>
</dbReference>
<dbReference type="EMBL" id="FOSP01000043">
    <property type="protein sequence ID" value="SFL21464.1"/>
    <property type="molecule type" value="Genomic_DNA"/>
</dbReference>